<proteinExistence type="predicted"/>
<gene>
    <name evidence="2" type="ORF">SAMN02745216_00312</name>
</gene>
<dbReference type="Gene3D" id="3.40.50.10880">
    <property type="entry name" value="Uncharacterised protein PF01937, DUF89, domain 3"/>
    <property type="match status" value="1"/>
</dbReference>
<sequence length="284" mass="31002">MKFYLDCYACFVRQTINAARHAGCDDPVQHKIMVKVLELLQNLSPETTPPHVAKAVHGIIRAYSNNPDPYKEAKARCTRAAMELYDDLKAMVAASADPLGTALRLAIAGNIIDLGVSDEHEDLWHTVDRVLAQDYAVDDEAILRREMEMADHILYLGDNAGETVFDRVLIETLDKPVVYAVRGRPILNDAIMEDAIAAGLDKAATTLLDNGADAPGTILSLCKPEFVEAYNKAPVIIAKGQGNYETLNNAGPKVFCLLQIKCPVIERDMGAPMGGIILRQSTAL</sequence>
<evidence type="ECO:0000259" key="1">
    <source>
        <dbReference type="Pfam" id="PF01937"/>
    </source>
</evidence>
<dbReference type="InterPro" id="IPR002791">
    <property type="entry name" value="ARMT1-like_metal-bd"/>
</dbReference>
<keyword evidence="3" id="KW-1185">Reference proteome</keyword>
<dbReference type="Gene3D" id="1.10.285.20">
    <property type="entry name" value="Uncharacterised protein PF01937, DUF89, domain 2"/>
    <property type="match status" value="1"/>
</dbReference>
<evidence type="ECO:0000313" key="3">
    <source>
        <dbReference type="Proteomes" id="UP000183994"/>
    </source>
</evidence>
<dbReference type="InterPro" id="IPR036075">
    <property type="entry name" value="ARMT-1-like_metal-bd_sf"/>
</dbReference>
<dbReference type="Pfam" id="PF01937">
    <property type="entry name" value="ARMT1-like_dom"/>
    <property type="match status" value="1"/>
</dbReference>
<name>A0A1M6CSR6_9BACT</name>
<feature type="domain" description="Damage-control phosphatase ARMT1-like metal-binding" evidence="1">
    <location>
        <begin position="6"/>
        <end position="274"/>
    </location>
</feature>
<dbReference type="PIRSF" id="PIRSF006593">
    <property type="entry name" value="UCP006593"/>
    <property type="match status" value="1"/>
</dbReference>
<accession>A0A1M6CSR6</accession>
<dbReference type="Proteomes" id="UP000183994">
    <property type="component" value="Unassembled WGS sequence"/>
</dbReference>
<dbReference type="SUPFAM" id="SSF111321">
    <property type="entry name" value="AF1104-like"/>
    <property type="match status" value="1"/>
</dbReference>
<dbReference type="EMBL" id="FQZU01000001">
    <property type="protein sequence ID" value="SHI63834.1"/>
    <property type="molecule type" value="Genomic_DNA"/>
</dbReference>
<evidence type="ECO:0000313" key="2">
    <source>
        <dbReference type="EMBL" id="SHI63834.1"/>
    </source>
</evidence>
<reference evidence="3" key="1">
    <citation type="submission" date="2016-11" db="EMBL/GenBank/DDBJ databases">
        <authorList>
            <person name="Varghese N."/>
            <person name="Submissions S."/>
        </authorList>
    </citation>
    <scope>NUCLEOTIDE SEQUENCE [LARGE SCALE GENOMIC DNA]</scope>
    <source>
        <strain evidence="3">DSM 16219</strain>
    </source>
</reference>
<dbReference type="InterPro" id="IPR014444">
    <property type="entry name" value="PH1575-like"/>
</dbReference>
<dbReference type="RefSeq" id="WP_073472180.1">
    <property type="nucleotide sequence ID" value="NZ_FQZU01000001.1"/>
</dbReference>
<protein>
    <recommendedName>
        <fullName evidence="1">Damage-control phosphatase ARMT1-like metal-binding domain-containing protein</fullName>
    </recommendedName>
</protein>
<dbReference type="OrthoDB" id="9796465at2"/>
<dbReference type="AlphaFoldDB" id="A0A1M6CSR6"/>
<organism evidence="2 3">
    <name type="scientific">Desulfatibacillum alkenivorans DSM 16219</name>
    <dbReference type="NCBI Taxonomy" id="1121393"/>
    <lineage>
        <taxon>Bacteria</taxon>
        <taxon>Pseudomonadati</taxon>
        <taxon>Thermodesulfobacteriota</taxon>
        <taxon>Desulfobacteria</taxon>
        <taxon>Desulfobacterales</taxon>
        <taxon>Desulfatibacillaceae</taxon>
        <taxon>Desulfatibacillum</taxon>
    </lineage>
</organism>
<dbReference type="STRING" id="1121393.SAMN02745216_00312"/>